<dbReference type="Proteomes" id="UP000199182">
    <property type="component" value="Unassembled WGS sequence"/>
</dbReference>
<gene>
    <name evidence="1" type="ORF">SAMN05192585_11552</name>
</gene>
<dbReference type="AlphaFoldDB" id="A0A1H0A874"/>
<name>A0A1H0A874_9FIRM</name>
<dbReference type="EMBL" id="FNID01000015">
    <property type="protein sequence ID" value="SDN29431.1"/>
    <property type="molecule type" value="Genomic_DNA"/>
</dbReference>
<evidence type="ECO:0000313" key="1">
    <source>
        <dbReference type="EMBL" id="SDN29431.1"/>
    </source>
</evidence>
<reference evidence="1 2" key="1">
    <citation type="submission" date="2016-10" db="EMBL/GenBank/DDBJ databases">
        <authorList>
            <person name="de Groot N.N."/>
        </authorList>
    </citation>
    <scope>NUCLEOTIDE SEQUENCE [LARGE SCALE GENOMIC DNA]</scope>
    <source>
        <strain evidence="1 2">CGMCC 1.5012</strain>
    </source>
</reference>
<accession>A0A1H0A874</accession>
<organism evidence="1 2">
    <name type="scientific">Acetanaerobacterium elongatum</name>
    <dbReference type="NCBI Taxonomy" id="258515"/>
    <lineage>
        <taxon>Bacteria</taxon>
        <taxon>Bacillati</taxon>
        <taxon>Bacillota</taxon>
        <taxon>Clostridia</taxon>
        <taxon>Eubacteriales</taxon>
        <taxon>Oscillospiraceae</taxon>
        <taxon>Acetanaerobacterium</taxon>
    </lineage>
</organism>
<dbReference type="RefSeq" id="WP_092639985.1">
    <property type="nucleotide sequence ID" value="NZ_FNID01000015.1"/>
</dbReference>
<dbReference type="STRING" id="258515.SAMN05192585_11552"/>
<keyword evidence="2" id="KW-1185">Reference proteome</keyword>
<protein>
    <submittedName>
        <fullName evidence="1">Uncharacterized protein</fullName>
    </submittedName>
</protein>
<evidence type="ECO:0000313" key="2">
    <source>
        <dbReference type="Proteomes" id="UP000199182"/>
    </source>
</evidence>
<proteinExistence type="predicted"/>
<dbReference type="OrthoDB" id="1861790at2"/>
<sequence>MSTYDDFTATAQTIFDNACRATGDFVNTSRLRIERMNLGAELERSYAKLGKLSYNMNKNGVTESDAVNEIIARIDSLLKKIEDITGRINSMQQ</sequence>